<proteinExistence type="predicted"/>
<evidence type="ECO:0000313" key="2">
    <source>
        <dbReference type="Proteomes" id="UP001345827"/>
    </source>
</evidence>
<dbReference type="EMBL" id="JAXLQG010000015">
    <property type="protein sequence ID" value="KAK5532322.1"/>
    <property type="molecule type" value="Genomic_DNA"/>
</dbReference>
<dbReference type="GO" id="GO:0046982">
    <property type="term" value="F:protein heterodimerization activity"/>
    <property type="evidence" value="ECO:0007669"/>
    <property type="project" value="InterPro"/>
</dbReference>
<dbReference type="Gene3D" id="1.10.20.10">
    <property type="entry name" value="Histone, subunit A"/>
    <property type="match status" value="1"/>
</dbReference>
<keyword evidence="2" id="KW-1185">Reference proteome</keyword>
<accession>A0AAV9PZN5</accession>
<dbReference type="Proteomes" id="UP001345827">
    <property type="component" value="Unassembled WGS sequence"/>
</dbReference>
<dbReference type="AlphaFoldDB" id="A0AAV9PZN5"/>
<reference evidence="1 2" key="1">
    <citation type="submission" date="2023-06" db="EMBL/GenBank/DDBJ databases">
        <title>Black Yeasts Isolated from many extreme environments.</title>
        <authorList>
            <person name="Coleine C."/>
            <person name="Stajich J.E."/>
            <person name="Selbmann L."/>
        </authorList>
    </citation>
    <scope>NUCLEOTIDE SEQUENCE [LARGE SCALE GENOMIC DNA]</scope>
    <source>
        <strain evidence="1 2">CCFEE 5887</strain>
    </source>
</reference>
<dbReference type="InterPro" id="IPR009072">
    <property type="entry name" value="Histone-fold"/>
</dbReference>
<protein>
    <submittedName>
        <fullName evidence="1">Uncharacterized protein</fullName>
    </submittedName>
</protein>
<sequence>MPIPTPVKSYGLARPGAALPRRHRLKARNADAIAGQDQLFGTIPLQPQLFRDQGGTELTHLTSKTDVSLVAAAFSESRRNHMTKLVKSSEIVSPRYVQTAQHAINAQPLPTPDLTPSQILRRVVALLGGTDRDRARPSVPDPGRKTVTTQDVVYVLNRMGQPIYGFESPYTGERRRGAILPWRT</sequence>
<name>A0AAV9PZN5_9PEZI</name>
<evidence type="ECO:0000313" key="1">
    <source>
        <dbReference type="EMBL" id="KAK5532322.1"/>
    </source>
</evidence>
<gene>
    <name evidence="1" type="ORF">LTR25_007855</name>
</gene>
<organism evidence="1 2">
    <name type="scientific">Vermiconidia calcicola</name>
    <dbReference type="NCBI Taxonomy" id="1690605"/>
    <lineage>
        <taxon>Eukaryota</taxon>
        <taxon>Fungi</taxon>
        <taxon>Dikarya</taxon>
        <taxon>Ascomycota</taxon>
        <taxon>Pezizomycotina</taxon>
        <taxon>Dothideomycetes</taxon>
        <taxon>Dothideomycetidae</taxon>
        <taxon>Mycosphaerellales</taxon>
        <taxon>Extremaceae</taxon>
        <taxon>Vermiconidia</taxon>
    </lineage>
</organism>
<comment type="caution">
    <text evidence="1">The sequence shown here is derived from an EMBL/GenBank/DDBJ whole genome shotgun (WGS) entry which is preliminary data.</text>
</comment>